<comment type="caution">
    <text evidence="1">The sequence shown here is derived from an EMBL/GenBank/DDBJ whole genome shotgun (WGS) entry which is preliminary data.</text>
</comment>
<organism evidence="1 2">
    <name type="scientific">Zooshikella ganghwensis</name>
    <dbReference type="NCBI Taxonomy" id="202772"/>
    <lineage>
        <taxon>Bacteria</taxon>
        <taxon>Pseudomonadati</taxon>
        <taxon>Pseudomonadota</taxon>
        <taxon>Gammaproteobacteria</taxon>
        <taxon>Oceanospirillales</taxon>
        <taxon>Zooshikellaceae</taxon>
        <taxon>Zooshikella</taxon>
    </lineage>
</organism>
<protein>
    <submittedName>
        <fullName evidence="1">Uncharacterized protein</fullName>
    </submittedName>
</protein>
<evidence type="ECO:0000313" key="1">
    <source>
        <dbReference type="EMBL" id="RDH41837.1"/>
    </source>
</evidence>
<name>A0A4P9VI38_9GAMM</name>
<reference evidence="1 2" key="1">
    <citation type="submission" date="2017-04" db="EMBL/GenBank/DDBJ databases">
        <title>Draft genome sequence of Zooshikella ganghwensis VG4 isolated from Red Sea sediments.</title>
        <authorList>
            <person name="Rehman Z."/>
            <person name="Alam I."/>
            <person name="Kamau A."/>
            <person name="Bajic V."/>
            <person name="Leiknes T."/>
        </authorList>
    </citation>
    <scope>NUCLEOTIDE SEQUENCE [LARGE SCALE GENOMIC DNA]</scope>
    <source>
        <strain evidence="1 2">VG4</strain>
    </source>
</reference>
<proteinExistence type="predicted"/>
<accession>A0A4P9VI38</accession>
<evidence type="ECO:0000313" key="2">
    <source>
        <dbReference type="Proteomes" id="UP000257039"/>
    </source>
</evidence>
<dbReference type="RefSeq" id="WP_094789635.1">
    <property type="nucleotide sequence ID" value="NZ_NDXW01000003.1"/>
</dbReference>
<gene>
    <name evidence="1" type="ORF">B9G39_26810</name>
</gene>
<dbReference type="AlphaFoldDB" id="A0A4P9VI38"/>
<dbReference type="Proteomes" id="UP000257039">
    <property type="component" value="Unassembled WGS sequence"/>
</dbReference>
<dbReference type="EMBL" id="NDXW01000003">
    <property type="protein sequence ID" value="RDH41837.1"/>
    <property type="molecule type" value="Genomic_DNA"/>
</dbReference>
<keyword evidence="2" id="KW-1185">Reference proteome</keyword>
<sequence length="148" mass="17505">MDFFLPANASINGWGDFPDEIEKSAFIKAKINKVLEYRDHYAWLEVEVEDKLLINDLKNKFTPVNEVHTIFDNIYDFDDYHLYEYDRWLYYYGTDQGDLSNWMLIEKNGKYTHLIALGESGLHYSTAYFGNILLSESTYKKIINKCDN</sequence>